<protein>
    <submittedName>
        <fullName evidence="2">Uncharacterized protein</fullName>
    </submittedName>
</protein>
<feature type="compositionally biased region" description="Basic and acidic residues" evidence="1">
    <location>
        <begin position="21"/>
        <end position="36"/>
    </location>
</feature>
<proteinExistence type="predicted"/>
<gene>
    <name evidence="2" type="ORF">CVT25_014749</name>
</gene>
<accession>A0A409X5A3</accession>
<keyword evidence="3" id="KW-1185">Reference proteome</keyword>
<organism evidence="2 3">
    <name type="scientific">Psilocybe cyanescens</name>
    <dbReference type="NCBI Taxonomy" id="93625"/>
    <lineage>
        <taxon>Eukaryota</taxon>
        <taxon>Fungi</taxon>
        <taxon>Dikarya</taxon>
        <taxon>Basidiomycota</taxon>
        <taxon>Agaricomycotina</taxon>
        <taxon>Agaricomycetes</taxon>
        <taxon>Agaricomycetidae</taxon>
        <taxon>Agaricales</taxon>
        <taxon>Agaricineae</taxon>
        <taxon>Strophariaceae</taxon>
        <taxon>Psilocybe</taxon>
    </lineage>
</organism>
<dbReference type="EMBL" id="NHYD01002602">
    <property type="protein sequence ID" value="PPQ85902.1"/>
    <property type="molecule type" value="Genomic_DNA"/>
</dbReference>
<dbReference type="InParanoid" id="A0A409X5A3"/>
<comment type="caution">
    <text evidence="2">The sequence shown here is derived from an EMBL/GenBank/DDBJ whole genome shotgun (WGS) entry which is preliminary data.</text>
</comment>
<evidence type="ECO:0000313" key="2">
    <source>
        <dbReference type="EMBL" id="PPQ85902.1"/>
    </source>
</evidence>
<feature type="region of interest" description="Disordered" evidence="1">
    <location>
        <begin position="1"/>
        <end position="36"/>
    </location>
</feature>
<dbReference type="Proteomes" id="UP000283269">
    <property type="component" value="Unassembled WGS sequence"/>
</dbReference>
<evidence type="ECO:0000256" key="1">
    <source>
        <dbReference type="SAM" id="MobiDB-lite"/>
    </source>
</evidence>
<feature type="compositionally biased region" description="Gly residues" evidence="1">
    <location>
        <begin position="1"/>
        <end position="15"/>
    </location>
</feature>
<reference evidence="2 3" key="1">
    <citation type="journal article" date="2018" name="Evol. Lett.">
        <title>Horizontal gene cluster transfer increased hallucinogenic mushroom diversity.</title>
        <authorList>
            <person name="Reynolds H.T."/>
            <person name="Vijayakumar V."/>
            <person name="Gluck-Thaler E."/>
            <person name="Korotkin H.B."/>
            <person name="Matheny P.B."/>
            <person name="Slot J.C."/>
        </authorList>
    </citation>
    <scope>NUCLEOTIDE SEQUENCE [LARGE SCALE GENOMIC DNA]</scope>
    <source>
        <strain evidence="2 3">2631</strain>
    </source>
</reference>
<sequence>MTGAGAGAGAGGGQRAGRLGARHEPEREHVREHEQQRRYEHDLLIFSAYQLSHRAHRIHHTDLDHPTVDSNVLQPRLRNAPTLLVHSASDGVNDTGAGCDRVLRNTSYRHSEYRGDRIVVGTR</sequence>
<name>A0A409X5A3_PSICY</name>
<dbReference type="AlphaFoldDB" id="A0A409X5A3"/>
<evidence type="ECO:0000313" key="3">
    <source>
        <dbReference type="Proteomes" id="UP000283269"/>
    </source>
</evidence>